<protein>
    <submittedName>
        <fullName evidence="1">Uncharacterized protein</fullName>
    </submittedName>
</protein>
<accession>A0A1D1UPL8</accession>
<gene>
    <name evidence="1" type="primary">RvY_02871-1</name>
    <name evidence="1" type="synonym">RvY_02871.1</name>
    <name evidence="1" type="ORF">RvY_02871</name>
</gene>
<keyword evidence="2" id="KW-1185">Reference proteome</keyword>
<name>A0A1D1UPL8_RAMVA</name>
<dbReference type="AlphaFoldDB" id="A0A1D1UPL8"/>
<dbReference type="Proteomes" id="UP000186922">
    <property type="component" value="Unassembled WGS sequence"/>
</dbReference>
<evidence type="ECO:0000313" key="1">
    <source>
        <dbReference type="EMBL" id="GAU90460.1"/>
    </source>
</evidence>
<dbReference type="EMBL" id="BDGG01000001">
    <property type="protein sequence ID" value="GAU90460.1"/>
    <property type="molecule type" value="Genomic_DNA"/>
</dbReference>
<evidence type="ECO:0000313" key="2">
    <source>
        <dbReference type="Proteomes" id="UP000186922"/>
    </source>
</evidence>
<proteinExistence type="predicted"/>
<organism evidence="1 2">
    <name type="scientific">Ramazzottius varieornatus</name>
    <name type="common">Water bear</name>
    <name type="synonym">Tardigrade</name>
    <dbReference type="NCBI Taxonomy" id="947166"/>
    <lineage>
        <taxon>Eukaryota</taxon>
        <taxon>Metazoa</taxon>
        <taxon>Ecdysozoa</taxon>
        <taxon>Tardigrada</taxon>
        <taxon>Eutardigrada</taxon>
        <taxon>Parachela</taxon>
        <taxon>Hypsibioidea</taxon>
        <taxon>Ramazzottiidae</taxon>
        <taxon>Ramazzottius</taxon>
    </lineage>
</organism>
<comment type="caution">
    <text evidence="1">The sequence shown here is derived from an EMBL/GenBank/DDBJ whole genome shotgun (WGS) entry which is preliminary data.</text>
</comment>
<sequence length="56" mass="6065">MPSASGAQSDHLRLKLTPTCNKEACKQQYHLPVAVIPTCRCEDHDAPPGMLCTNVS</sequence>
<reference evidence="1 2" key="1">
    <citation type="journal article" date="2016" name="Nat. Commun.">
        <title>Extremotolerant tardigrade genome and improved radiotolerance of human cultured cells by tardigrade-unique protein.</title>
        <authorList>
            <person name="Hashimoto T."/>
            <person name="Horikawa D.D."/>
            <person name="Saito Y."/>
            <person name="Kuwahara H."/>
            <person name="Kozuka-Hata H."/>
            <person name="Shin-I T."/>
            <person name="Minakuchi Y."/>
            <person name="Ohishi K."/>
            <person name="Motoyama A."/>
            <person name="Aizu T."/>
            <person name="Enomoto A."/>
            <person name="Kondo K."/>
            <person name="Tanaka S."/>
            <person name="Hara Y."/>
            <person name="Koshikawa S."/>
            <person name="Sagara H."/>
            <person name="Miura T."/>
            <person name="Yokobori S."/>
            <person name="Miyagawa K."/>
            <person name="Suzuki Y."/>
            <person name="Kubo T."/>
            <person name="Oyama M."/>
            <person name="Kohara Y."/>
            <person name="Fujiyama A."/>
            <person name="Arakawa K."/>
            <person name="Katayama T."/>
            <person name="Toyoda A."/>
            <person name="Kunieda T."/>
        </authorList>
    </citation>
    <scope>NUCLEOTIDE SEQUENCE [LARGE SCALE GENOMIC DNA]</scope>
    <source>
        <strain evidence="1 2">YOKOZUNA-1</strain>
    </source>
</reference>